<gene>
    <name evidence="1" type="ORF">PG996_003430</name>
</gene>
<name>A0ABR1W188_9PEZI</name>
<reference evidence="1 2" key="1">
    <citation type="submission" date="2023-01" db="EMBL/GenBank/DDBJ databases">
        <title>Analysis of 21 Apiospora genomes using comparative genomics revels a genus with tremendous synthesis potential of carbohydrate active enzymes and secondary metabolites.</title>
        <authorList>
            <person name="Sorensen T."/>
        </authorList>
    </citation>
    <scope>NUCLEOTIDE SEQUENCE [LARGE SCALE GENOMIC DNA]</scope>
    <source>
        <strain evidence="1 2">CBS 83171</strain>
    </source>
</reference>
<sequence>MWTSRNFEEPQVPSFGTGFPDFLVIELVIATKMLNQMVSTSKSMLAAVKLAEFARELRNIFGITIYVAMQDIHPGECGTTLAQERTVLAIFAM</sequence>
<protein>
    <submittedName>
        <fullName evidence="1">Uncharacterized protein</fullName>
    </submittedName>
</protein>
<dbReference type="EMBL" id="JAQQWM010000002">
    <property type="protein sequence ID" value="KAK8077260.1"/>
    <property type="molecule type" value="Genomic_DNA"/>
</dbReference>
<comment type="caution">
    <text evidence="1">The sequence shown here is derived from an EMBL/GenBank/DDBJ whole genome shotgun (WGS) entry which is preliminary data.</text>
</comment>
<accession>A0ABR1W188</accession>
<keyword evidence="2" id="KW-1185">Reference proteome</keyword>
<organism evidence="1 2">
    <name type="scientific">Apiospora saccharicola</name>
    <dbReference type="NCBI Taxonomy" id="335842"/>
    <lineage>
        <taxon>Eukaryota</taxon>
        <taxon>Fungi</taxon>
        <taxon>Dikarya</taxon>
        <taxon>Ascomycota</taxon>
        <taxon>Pezizomycotina</taxon>
        <taxon>Sordariomycetes</taxon>
        <taxon>Xylariomycetidae</taxon>
        <taxon>Amphisphaeriales</taxon>
        <taxon>Apiosporaceae</taxon>
        <taxon>Apiospora</taxon>
    </lineage>
</organism>
<evidence type="ECO:0000313" key="1">
    <source>
        <dbReference type="EMBL" id="KAK8077260.1"/>
    </source>
</evidence>
<proteinExistence type="predicted"/>
<dbReference type="Proteomes" id="UP001446871">
    <property type="component" value="Unassembled WGS sequence"/>
</dbReference>
<evidence type="ECO:0000313" key="2">
    <source>
        <dbReference type="Proteomes" id="UP001446871"/>
    </source>
</evidence>